<evidence type="ECO:0000256" key="3">
    <source>
        <dbReference type="SAM" id="MobiDB-lite"/>
    </source>
</evidence>
<dbReference type="PROSITE" id="PS50014">
    <property type="entry name" value="BROMODOMAIN_2"/>
    <property type="match status" value="1"/>
</dbReference>
<feature type="region of interest" description="Disordered" evidence="3">
    <location>
        <begin position="55"/>
        <end position="216"/>
    </location>
</feature>
<feature type="compositionally biased region" description="Polar residues" evidence="3">
    <location>
        <begin position="938"/>
        <end position="948"/>
    </location>
</feature>
<dbReference type="AlphaFoldDB" id="A0AAW1IHJ4"/>
<feature type="region of interest" description="Disordered" evidence="3">
    <location>
        <begin position="319"/>
        <end position="370"/>
    </location>
</feature>
<reference evidence="5" key="1">
    <citation type="submission" date="2024-03" db="EMBL/GenBank/DDBJ databases">
        <title>WGS assembly of Saponaria officinalis var. Norfolk2.</title>
        <authorList>
            <person name="Jenkins J."/>
            <person name="Shu S."/>
            <person name="Grimwood J."/>
            <person name="Barry K."/>
            <person name="Goodstein D."/>
            <person name="Schmutz J."/>
            <person name="Leebens-Mack J."/>
            <person name="Osbourn A."/>
        </authorList>
    </citation>
    <scope>NUCLEOTIDE SEQUENCE [LARGE SCALE GENOMIC DNA]</scope>
    <source>
        <strain evidence="5">JIC</strain>
    </source>
</reference>
<feature type="compositionally biased region" description="Polar residues" evidence="3">
    <location>
        <begin position="825"/>
        <end position="839"/>
    </location>
</feature>
<dbReference type="InterPro" id="IPR001487">
    <property type="entry name" value="Bromodomain"/>
</dbReference>
<dbReference type="PRINTS" id="PR00503">
    <property type="entry name" value="BROMODOMAIN"/>
</dbReference>
<comment type="caution">
    <text evidence="5">The sequence shown here is derived from an EMBL/GenBank/DDBJ whole genome shotgun (WGS) entry which is preliminary data.</text>
</comment>
<dbReference type="EMBL" id="JBDFQZ010000009">
    <property type="protein sequence ID" value="KAK9689245.1"/>
    <property type="molecule type" value="Genomic_DNA"/>
</dbReference>
<feature type="compositionally biased region" description="Basic and acidic residues" evidence="3">
    <location>
        <begin position="181"/>
        <end position="190"/>
    </location>
</feature>
<feature type="region of interest" description="Disordered" evidence="3">
    <location>
        <begin position="817"/>
        <end position="839"/>
    </location>
</feature>
<protein>
    <recommendedName>
        <fullName evidence="4">Bromo domain-containing protein</fullName>
    </recommendedName>
</protein>
<keyword evidence="6" id="KW-1185">Reference proteome</keyword>
<feature type="region of interest" description="Disordered" evidence="3">
    <location>
        <begin position="775"/>
        <end position="803"/>
    </location>
</feature>
<dbReference type="PROSITE" id="PS00633">
    <property type="entry name" value="BROMODOMAIN_1"/>
    <property type="match status" value="1"/>
</dbReference>
<feature type="compositionally biased region" description="Acidic residues" evidence="3">
    <location>
        <begin position="55"/>
        <end position="80"/>
    </location>
</feature>
<dbReference type="SMART" id="SM00297">
    <property type="entry name" value="BROMO"/>
    <property type="match status" value="1"/>
</dbReference>
<gene>
    <name evidence="5" type="ORF">RND81_09G046100</name>
</gene>
<feature type="region of interest" description="Disordered" evidence="3">
    <location>
        <begin position="912"/>
        <end position="954"/>
    </location>
</feature>
<feature type="compositionally biased region" description="Polar residues" evidence="3">
    <location>
        <begin position="549"/>
        <end position="565"/>
    </location>
</feature>
<evidence type="ECO:0000256" key="1">
    <source>
        <dbReference type="ARBA" id="ARBA00023117"/>
    </source>
</evidence>
<keyword evidence="1 2" id="KW-0103">Bromodomain</keyword>
<organism evidence="5 6">
    <name type="scientific">Saponaria officinalis</name>
    <name type="common">Common soapwort</name>
    <name type="synonym">Lychnis saponaria</name>
    <dbReference type="NCBI Taxonomy" id="3572"/>
    <lineage>
        <taxon>Eukaryota</taxon>
        <taxon>Viridiplantae</taxon>
        <taxon>Streptophyta</taxon>
        <taxon>Embryophyta</taxon>
        <taxon>Tracheophyta</taxon>
        <taxon>Spermatophyta</taxon>
        <taxon>Magnoliopsida</taxon>
        <taxon>eudicotyledons</taxon>
        <taxon>Gunneridae</taxon>
        <taxon>Pentapetalae</taxon>
        <taxon>Caryophyllales</taxon>
        <taxon>Caryophyllaceae</taxon>
        <taxon>Caryophylleae</taxon>
        <taxon>Saponaria</taxon>
    </lineage>
</organism>
<evidence type="ECO:0000256" key="2">
    <source>
        <dbReference type="PROSITE-ProRule" id="PRU00035"/>
    </source>
</evidence>
<feature type="domain" description="Bromo" evidence="4">
    <location>
        <begin position="228"/>
        <end position="298"/>
    </location>
</feature>
<feature type="compositionally biased region" description="Acidic residues" evidence="3">
    <location>
        <begin position="148"/>
        <end position="168"/>
    </location>
</feature>
<dbReference type="CDD" id="cd04369">
    <property type="entry name" value="Bromodomain"/>
    <property type="match status" value="1"/>
</dbReference>
<dbReference type="PANTHER" id="PTHR22881:SF42">
    <property type="entry name" value="DNA-BINDING BROMODOMAIN-CONTAINING PROTEIN"/>
    <property type="match status" value="1"/>
</dbReference>
<dbReference type="PANTHER" id="PTHR22881">
    <property type="entry name" value="BROMODOMAIN CONTAINING PROTEIN"/>
    <property type="match status" value="1"/>
</dbReference>
<feature type="compositionally biased region" description="Low complexity" evidence="3">
    <location>
        <begin position="23"/>
        <end position="32"/>
    </location>
</feature>
<feature type="compositionally biased region" description="Basic and acidic residues" evidence="3">
    <location>
        <begin position="126"/>
        <end position="138"/>
    </location>
</feature>
<evidence type="ECO:0000313" key="6">
    <source>
        <dbReference type="Proteomes" id="UP001443914"/>
    </source>
</evidence>
<feature type="region of interest" description="Disordered" evidence="3">
    <location>
        <begin position="549"/>
        <end position="699"/>
    </location>
</feature>
<proteinExistence type="predicted"/>
<feature type="region of interest" description="Disordered" evidence="3">
    <location>
        <begin position="1"/>
        <end position="43"/>
    </location>
</feature>
<dbReference type="InterPro" id="IPR036427">
    <property type="entry name" value="Bromodomain-like_sf"/>
</dbReference>
<feature type="compositionally biased region" description="Polar residues" evidence="3">
    <location>
        <begin position="580"/>
        <end position="603"/>
    </location>
</feature>
<dbReference type="Pfam" id="PF00439">
    <property type="entry name" value="Bromodomain"/>
    <property type="match status" value="1"/>
</dbReference>
<feature type="compositionally biased region" description="Polar residues" evidence="3">
    <location>
        <begin position="778"/>
        <end position="790"/>
    </location>
</feature>
<accession>A0AAW1IHJ4</accession>
<dbReference type="Gene3D" id="1.20.920.10">
    <property type="entry name" value="Bromodomain-like"/>
    <property type="match status" value="1"/>
</dbReference>
<sequence>MVQIEKRKKKGRPSKADLEARRAVAVAGVSSAEQRRSSRRRRSFRYNIIDYDEDYIDEDDDDDVFEENHEDDEVEDDDGDDVRRKEKKVKLVLKLSSSSNSGGGDGGRSRRGTSRDSVNRRGRAATSRDSDEEREREVKKRRINGRAEDDDEEDGVEEDEDIVDDVDGDVGNGENDVDEVKDEKGGRTMDDYNAPGTPSKENEDDDVDDGPTPLPDKKLLELILDKLQKKDTYGVYSEPVDPEELPDYHEVIEHPMDFSTVRKKLAVGCYSTLEEFESDVFLISSNAMQYNAPDTIYHKQAHAIKELAEKKFQRIRVKIKRSKQNEPKSEPKLEAKSEQKETPCSATKKQIRKPHWRGMQEPIGSDFSSGATLATEDVHDNCRADLASNHERSINHDGPIEGVSSLADHSMEKAHSIERAEDPQSGKGALPKFGRKLFVCDENRRATYNISNLHVDRPESVFTTFESDKKHLLPVGLSGEYAYARSLARFSANLGPIAWGIASKRIERLLPPGFKYGRGWIGEFEPLSSAVLYVSEPKDPFASRFRNPEGQTAVSAHQFNQPTFNEKSEKTSSFGGAKSPITNISNPQHLSLQNASGVPSNMMQKKVESNCKPSNDQKASAFPHQQIRVPRNTPCSETTGVRRAEPNPQQPVSDHKKDVIHQRQLPQGVEVGGRSAEPCSPSVTSQKFENFSQRQPSGMDIPVSRTVVSAPMDKKILQSLPFGKPDGNGHVLEAFSNGKTVNNFVDSNRAGASFLQKHDQSLSDPVLVMKMLTEKSQRQQNGSQPRSSVPSPRGGEGGNAAAAAASAWMSVGSVGSVGFRPPSQNPSSNRGQMPTDSLYNGTRVFYPQAMQSCADGPASETTRFHPEKNGLLFPAFGPRPMTASNENPVQNRPMRYPQLAPHDLSRFQVQTAWQGLSPHTEQKPKQKQDTLPPDLNVAFQSSVDSQQPDLALQL</sequence>
<dbReference type="InterPro" id="IPR018359">
    <property type="entry name" value="Bromodomain_CS"/>
</dbReference>
<dbReference type="Proteomes" id="UP001443914">
    <property type="component" value="Unassembled WGS sequence"/>
</dbReference>
<dbReference type="SUPFAM" id="SSF47370">
    <property type="entry name" value="Bromodomain"/>
    <property type="match status" value="1"/>
</dbReference>
<name>A0AAW1IHJ4_SAPOF</name>
<evidence type="ECO:0000259" key="4">
    <source>
        <dbReference type="PROSITE" id="PS50014"/>
    </source>
</evidence>
<feature type="compositionally biased region" description="Polar residues" evidence="3">
    <location>
        <begin position="681"/>
        <end position="696"/>
    </location>
</feature>
<feature type="compositionally biased region" description="Basic and acidic residues" evidence="3">
    <location>
        <begin position="323"/>
        <end position="341"/>
    </location>
</feature>
<evidence type="ECO:0000313" key="5">
    <source>
        <dbReference type="EMBL" id="KAK9689245.1"/>
    </source>
</evidence>
<feature type="compositionally biased region" description="Basic residues" evidence="3">
    <location>
        <begin position="1"/>
        <end position="13"/>
    </location>
</feature>
<dbReference type="InterPro" id="IPR051831">
    <property type="entry name" value="Bromodomain_contain_prot"/>
</dbReference>